<dbReference type="EMBL" id="JADEWF010000061">
    <property type="protein sequence ID" value="MBE9220255.1"/>
    <property type="molecule type" value="Genomic_DNA"/>
</dbReference>
<evidence type="ECO:0000313" key="2">
    <source>
        <dbReference type="Proteomes" id="UP000597867"/>
    </source>
</evidence>
<proteinExistence type="predicted"/>
<protein>
    <submittedName>
        <fullName evidence="1">Uncharacterized protein</fullName>
    </submittedName>
</protein>
<keyword evidence="2" id="KW-1185">Reference proteome</keyword>
<evidence type="ECO:0000313" key="1">
    <source>
        <dbReference type="EMBL" id="MBE9220255.1"/>
    </source>
</evidence>
<dbReference type="Proteomes" id="UP000597867">
    <property type="component" value="Unassembled WGS sequence"/>
</dbReference>
<reference evidence="1" key="1">
    <citation type="submission" date="2020-10" db="EMBL/GenBank/DDBJ databases">
        <authorList>
            <person name="Castelo-Branco R."/>
            <person name="Eusebio N."/>
            <person name="Adriana R."/>
            <person name="Vieira A."/>
            <person name="Brugerolle De Fraissinette N."/>
            <person name="Rezende De Castro R."/>
            <person name="Schneider M.P."/>
            <person name="Vasconcelos V."/>
            <person name="Leao P.N."/>
        </authorList>
    </citation>
    <scope>NUCLEOTIDE SEQUENCE</scope>
    <source>
        <strain evidence="1">LEGE 04289</strain>
    </source>
</reference>
<organism evidence="1 2">
    <name type="scientific">Dolichospermum flos-aquae LEGE 04289</name>
    <dbReference type="NCBI Taxonomy" id="1828708"/>
    <lineage>
        <taxon>Bacteria</taxon>
        <taxon>Bacillati</taxon>
        <taxon>Cyanobacteriota</taxon>
        <taxon>Cyanophyceae</taxon>
        <taxon>Nostocales</taxon>
        <taxon>Aphanizomenonaceae</taxon>
        <taxon>Dolichospermum</taxon>
    </lineage>
</organism>
<sequence>MTTKEELIKEITQSPDFVIEEVLNFLLFIKNRFKQRTSESQTRDVSNNLSSPSFLNFIDDITSEIPQTEWEKLPPDMSKNLDYYLYGSPKSEE</sequence>
<name>A0ACC5Q7W9_DOLFA</name>
<accession>A0ACC5Q7W9</accession>
<comment type="caution">
    <text evidence="1">The sequence shown here is derived from an EMBL/GenBank/DDBJ whole genome shotgun (WGS) entry which is preliminary data.</text>
</comment>
<gene>
    <name evidence="1" type="ORF">IQ222_15975</name>
</gene>